<keyword evidence="3" id="KW-0731">Sigma factor</keyword>
<accession>A0A4R4UR61</accession>
<dbReference type="SUPFAM" id="SSF88659">
    <property type="entry name" value="Sigma3 and sigma4 domains of RNA polymerase sigma factors"/>
    <property type="match status" value="1"/>
</dbReference>
<dbReference type="Pfam" id="PF04542">
    <property type="entry name" value="Sigma70_r2"/>
    <property type="match status" value="1"/>
</dbReference>
<dbReference type="RefSeq" id="WP_132622650.1">
    <property type="nucleotide sequence ID" value="NZ_SMKV01000012.1"/>
</dbReference>
<evidence type="ECO:0000256" key="1">
    <source>
        <dbReference type="ARBA" id="ARBA00010641"/>
    </source>
</evidence>
<comment type="similarity">
    <text evidence="1">Belongs to the sigma-70 factor family. ECF subfamily.</text>
</comment>
<keyword evidence="2" id="KW-0805">Transcription regulation</keyword>
<evidence type="ECO:0000259" key="6">
    <source>
        <dbReference type="Pfam" id="PF04542"/>
    </source>
</evidence>
<dbReference type="GO" id="GO:0006352">
    <property type="term" value="P:DNA-templated transcription initiation"/>
    <property type="evidence" value="ECO:0007669"/>
    <property type="project" value="InterPro"/>
</dbReference>
<keyword evidence="8" id="KW-1185">Reference proteome</keyword>
<gene>
    <name evidence="7" type="ORF">E1161_11945</name>
</gene>
<dbReference type="PANTHER" id="PTHR43133:SF8">
    <property type="entry name" value="RNA POLYMERASE SIGMA FACTOR HI_1459-RELATED"/>
    <property type="match status" value="1"/>
</dbReference>
<dbReference type="InterPro" id="IPR013324">
    <property type="entry name" value="RNA_pol_sigma_r3/r4-like"/>
</dbReference>
<feature type="domain" description="RNA polymerase sigma-70 region 2" evidence="6">
    <location>
        <begin position="24"/>
        <end position="83"/>
    </location>
</feature>
<keyword evidence="4" id="KW-0238">DNA-binding</keyword>
<dbReference type="Gene3D" id="1.10.1740.10">
    <property type="match status" value="1"/>
</dbReference>
<proteinExistence type="inferred from homology"/>
<dbReference type="InterPro" id="IPR007627">
    <property type="entry name" value="RNA_pol_sigma70_r2"/>
</dbReference>
<dbReference type="InterPro" id="IPR013325">
    <property type="entry name" value="RNA_pol_sigma_r2"/>
</dbReference>
<evidence type="ECO:0000256" key="4">
    <source>
        <dbReference type="ARBA" id="ARBA00023125"/>
    </source>
</evidence>
<evidence type="ECO:0000313" key="7">
    <source>
        <dbReference type="EMBL" id="TDC92806.1"/>
    </source>
</evidence>
<dbReference type="SUPFAM" id="SSF88946">
    <property type="entry name" value="Sigma2 domain of RNA polymerase sigma factors"/>
    <property type="match status" value="1"/>
</dbReference>
<evidence type="ECO:0000256" key="2">
    <source>
        <dbReference type="ARBA" id="ARBA00023015"/>
    </source>
</evidence>
<dbReference type="Gene3D" id="1.10.10.10">
    <property type="entry name" value="Winged helix-like DNA-binding domain superfamily/Winged helix DNA-binding domain"/>
    <property type="match status" value="1"/>
</dbReference>
<dbReference type="InterPro" id="IPR014284">
    <property type="entry name" value="RNA_pol_sigma-70_dom"/>
</dbReference>
<dbReference type="Proteomes" id="UP000294744">
    <property type="component" value="Unassembled WGS sequence"/>
</dbReference>
<organism evidence="7 8">
    <name type="scientific">Saccharopolyspora aridisoli</name>
    <dbReference type="NCBI Taxonomy" id="2530385"/>
    <lineage>
        <taxon>Bacteria</taxon>
        <taxon>Bacillati</taxon>
        <taxon>Actinomycetota</taxon>
        <taxon>Actinomycetes</taxon>
        <taxon>Pseudonocardiales</taxon>
        <taxon>Pseudonocardiaceae</taxon>
        <taxon>Saccharopolyspora</taxon>
    </lineage>
</organism>
<dbReference type="GO" id="GO:0003677">
    <property type="term" value="F:DNA binding"/>
    <property type="evidence" value="ECO:0007669"/>
    <property type="project" value="UniProtKB-KW"/>
</dbReference>
<evidence type="ECO:0000256" key="3">
    <source>
        <dbReference type="ARBA" id="ARBA00023082"/>
    </source>
</evidence>
<keyword evidence="5" id="KW-0804">Transcription</keyword>
<evidence type="ECO:0000256" key="5">
    <source>
        <dbReference type="ARBA" id="ARBA00023163"/>
    </source>
</evidence>
<dbReference type="EMBL" id="SMKV01000012">
    <property type="protein sequence ID" value="TDC92806.1"/>
    <property type="molecule type" value="Genomic_DNA"/>
</dbReference>
<dbReference type="InterPro" id="IPR039425">
    <property type="entry name" value="RNA_pol_sigma-70-like"/>
</dbReference>
<dbReference type="NCBIfam" id="TIGR02937">
    <property type="entry name" value="sigma70-ECF"/>
    <property type="match status" value="1"/>
</dbReference>
<evidence type="ECO:0000313" key="8">
    <source>
        <dbReference type="Proteomes" id="UP000294744"/>
    </source>
</evidence>
<protein>
    <submittedName>
        <fullName evidence="7">Sigma-70 family RNA polymerase sigma factor</fullName>
    </submittedName>
</protein>
<dbReference type="GO" id="GO:0016987">
    <property type="term" value="F:sigma factor activity"/>
    <property type="evidence" value="ECO:0007669"/>
    <property type="project" value="UniProtKB-KW"/>
</dbReference>
<dbReference type="AlphaFoldDB" id="A0A4R4UR61"/>
<reference evidence="7 8" key="1">
    <citation type="submission" date="2019-03" db="EMBL/GenBank/DDBJ databases">
        <title>Draft genome sequences of novel Actinobacteria.</title>
        <authorList>
            <person name="Sahin N."/>
            <person name="Ay H."/>
            <person name="Saygin H."/>
        </authorList>
    </citation>
    <scope>NUCLEOTIDE SEQUENCE [LARGE SCALE GENOMIC DNA]</scope>
    <source>
        <strain evidence="7 8">16K404</strain>
    </source>
</reference>
<sequence length="191" mass="21013">MSAGDDGTLLHEVRTGSMIAFAELYARHRTAAHTMALQVAAVPADADDLVSEAFAKILDVLRRGSGPERAFRAYLLTTIRNLAAGVNAKSRRTLLAADVDEFCEPEEPVQFIDAAIGEFERACVSEAFACLPARWRQVLWSVEVEDQTPSDLSRRYNLSRNSAAALVYRARKGLRQAYKQRLATPELTSAA</sequence>
<dbReference type="InterPro" id="IPR036388">
    <property type="entry name" value="WH-like_DNA-bd_sf"/>
</dbReference>
<dbReference type="PANTHER" id="PTHR43133">
    <property type="entry name" value="RNA POLYMERASE ECF-TYPE SIGMA FACTO"/>
    <property type="match status" value="1"/>
</dbReference>
<name>A0A4R4UR61_9PSEU</name>
<comment type="caution">
    <text evidence="7">The sequence shown here is derived from an EMBL/GenBank/DDBJ whole genome shotgun (WGS) entry which is preliminary data.</text>
</comment>
<dbReference type="OrthoDB" id="4990598at2"/>